<gene>
    <name evidence="4" type="ORF">HHI36_020160</name>
</gene>
<dbReference type="InterPro" id="IPR051217">
    <property type="entry name" value="Insect_Cuticle_Struc_Prot"/>
</dbReference>
<evidence type="ECO:0000313" key="5">
    <source>
        <dbReference type="Proteomes" id="UP001516400"/>
    </source>
</evidence>
<dbReference type="InterPro" id="IPR031311">
    <property type="entry name" value="CHIT_BIND_RR_consensus"/>
</dbReference>
<dbReference type="EMBL" id="JABFTP020000083">
    <property type="protein sequence ID" value="KAL3275396.1"/>
    <property type="molecule type" value="Genomic_DNA"/>
</dbReference>
<comment type="caution">
    <text evidence="4">The sequence shown here is derived from an EMBL/GenBank/DDBJ whole genome shotgun (WGS) entry which is preliminary data.</text>
</comment>
<organism evidence="4 5">
    <name type="scientific">Cryptolaemus montrouzieri</name>
    <dbReference type="NCBI Taxonomy" id="559131"/>
    <lineage>
        <taxon>Eukaryota</taxon>
        <taxon>Metazoa</taxon>
        <taxon>Ecdysozoa</taxon>
        <taxon>Arthropoda</taxon>
        <taxon>Hexapoda</taxon>
        <taxon>Insecta</taxon>
        <taxon>Pterygota</taxon>
        <taxon>Neoptera</taxon>
        <taxon>Endopterygota</taxon>
        <taxon>Coleoptera</taxon>
        <taxon>Polyphaga</taxon>
        <taxon>Cucujiformia</taxon>
        <taxon>Coccinelloidea</taxon>
        <taxon>Coccinellidae</taxon>
        <taxon>Scymninae</taxon>
        <taxon>Scymnini</taxon>
        <taxon>Cryptolaemus</taxon>
    </lineage>
</organism>
<name>A0ABD2NB52_9CUCU</name>
<evidence type="ECO:0000256" key="3">
    <source>
        <dbReference type="SAM" id="MobiDB-lite"/>
    </source>
</evidence>
<feature type="compositionally biased region" description="Polar residues" evidence="3">
    <location>
        <begin position="128"/>
        <end position="147"/>
    </location>
</feature>
<accession>A0ABD2NB52</accession>
<feature type="compositionally biased region" description="Polar residues" evidence="3">
    <location>
        <begin position="184"/>
        <end position="197"/>
    </location>
</feature>
<dbReference type="AlphaFoldDB" id="A0ABD2NB52"/>
<feature type="region of interest" description="Disordered" evidence="3">
    <location>
        <begin position="184"/>
        <end position="220"/>
    </location>
</feature>
<dbReference type="Pfam" id="PF00379">
    <property type="entry name" value="Chitin_bind_4"/>
    <property type="match status" value="1"/>
</dbReference>
<dbReference type="InterPro" id="IPR000618">
    <property type="entry name" value="Insect_cuticle"/>
</dbReference>
<feature type="compositionally biased region" description="Basic and acidic residues" evidence="3">
    <location>
        <begin position="108"/>
        <end position="127"/>
    </location>
</feature>
<dbReference type="PROSITE" id="PS51155">
    <property type="entry name" value="CHIT_BIND_RR_2"/>
    <property type="match status" value="1"/>
</dbReference>
<dbReference type="PROSITE" id="PS00233">
    <property type="entry name" value="CHIT_BIND_RR_1"/>
    <property type="match status" value="1"/>
</dbReference>
<keyword evidence="5" id="KW-1185">Reference proteome</keyword>
<feature type="region of interest" description="Disordered" evidence="3">
    <location>
        <begin position="94"/>
        <end position="148"/>
    </location>
</feature>
<feature type="compositionally biased region" description="Polar residues" evidence="3">
    <location>
        <begin position="94"/>
        <end position="105"/>
    </location>
</feature>
<keyword evidence="1 2" id="KW-0193">Cuticle</keyword>
<dbReference type="PANTHER" id="PTHR12236:SF79">
    <property type="entry name" value="CUTICULAR PROTEIN 50CB-RELATED"/>
    <property type="match status" value="1"/>
</dbReference>
<proteinExistence type="predicted"/>
<dbReference type="Proteomes" id="UP001516400">
    <property type="component" value="Unassembled WGS sequence"/>
</dbReference>
<sequence length="440" mass="49887">MQNFPNYCSYCKPFFQILLLISLAPESSITTKFITTPQVEEPSEGHYEIQNHGYVVDGSFDYKNAIQQDQLQMRYSLQQQVNVLQNAKLFNDGNYNRQSRQSVNRPNAEVKDHSNDLQKTEKIEKSDQNYVAPQLSSRSSDEASNSLDPVGIKQKDLYALRKLLHQAPHIQLLGLQRLLADSETNQQHTQSDISSEATHPLIENQKTNDIPDDRSHSHSMTNERIAALQAHLNNAATLHAQQALAAAQEKAAAHVEAQYTALAQKQTQLREAVLKKLSSQSIHIPRNTIIQIKEPICNQEDHSVAPSQIQENIGESVLWHGDSNVNYVQDEQSYPEFQAQHSVPIQLSEEHFHEAQNNHEEDIHGLTRNNKRYAQKYAFGYRISSSGDGNHYGHEERKDGHGTKGHYHVLLPDGRLQNVEYYADHTGYHARISYTSVGVS</sequence>
<reference evidence="4 5" key="1">
    <citation type="journal article" date="2021" name="BMC Biol.">
        <title>Horizontally acquired antibacterial genes associated with adaptive radiation of ladybird beetles.</title>
        <authorList>
            <person name="Li H.S."/>
            <person name="Tang X.F."/>
            <person name="Huang Y.H."/>
            <person name="Xu Z.Y."/>
            <person name="Chen M.L."/>
            <person name="Du X.Y."/>
            <person name="Qiu B.Y."/>
            <person name="Chen P.T."/>
            <person name="Zhang W."/>
            <person name="Slipinski A."/>
            <person name="Escalona H.E."/>
            <person name="Waterhouse R.M."/>
            <person name="Zwick A."/>
            <person name="Pang H."/>
        </authorList>
    </citation>
    <scope>NUCLEOTIDE SEQUENCE [LARGE SCALE GENOMIC DNA]</scope>
    <source>
        <strain evidence="4">SYSU2018</strain>
    </source>
</reference>
<evidence type="ECO:0000256" key="1">
    <source>
        <dbReference type="ARBA" id="ARBA00022460"/>
    </source>
</evidence>
<protein>
    <submittedName>
        <fullName evidence="4">Uncharacterized protein</fullName>
    </submittedName>
</protein>
<evidence type="ECO:0000256" key="2">
    <source>
        <dbReference type="PROSITE-ProRule" id="PRU00497"/>
    </source>
</evidence>
<dbReference type="PANTHER" id="PTHR12236">
    <property type="entry name" value="STRUCTURAL CONTITUENT OF CUTICLE"/>
    <property type="match status" value="1"/>
</dbReference>
<dbReference type="GO" id="GO:0042302">
    <property type="term" value="F:structural constituent of cuticle"/>
    <property type="evidence" value="ECO:0007669"/>
    <property type="project" value="UniProtKB-UniRule"/>
</dbReference>
<evidence type="ECO:0000313" key="4">
    <source>
        <dbReference type="EMBL" id="KAL3275396.1"/>
    </source>
</evidence>